<dbReference type="SUPFAM" id="SSF110296">
    <property type="entry name" value="Oligoxyloglucan reducing end-specific cellobiohydrolase"/>
    <property type="match status" value="1"/>
</dbReference>
<reference evidence="1" key="1">
    <citation type="journal article" date="2014" name="Front. Microbiol.">
        <title>High frequency of phylogenetically diverse reductive dehalogenase-homologous genes in deep subseafloor sedimentary metagenomes.</title>
        <authorList>
            <person name="Kawai M."/>
            <person name="Futagami T."/>
            <person name="Toyoda A."/>
            <person name="Takaki Y."/>
            <person name="Nishi S."/>
            <person name="Hori S."/>
            <person name="Arai W."/>
            <person name="Tsubouchi T."/>
            <person name="Morono Y."/>
            <person name="Uchiyama I."/>
            <person name="Ito T."/>
            <person name="Fujiyama A."/>
            <person name="Inagaki F."/>
            <person name="Takami H."/>
        </authorList>
    </citation>
    <scope>NUCLEOTIDE SEQUENCE</scope>
    <source>
        <strain evidence="1">Expedition CK06-06</strain>
    </source>
</reference>
<sequence length="135" mass="15288">MSHKLSLNAPRRPALSMSFSAHKLWWKYPDKTGLVWDDLGQQDTETRIYSLAYLENRISLAGTAPNAKIFRSIDYGLTWTDLGRQGTEYYIQSLAYLENGIALAGTGPKTAFCNQDGNGRGRSRAKSRYRRGFFD</sequence>
<name>X1F0B1_9ZZZZ</name>
<comment type="caution">
    <text evidence="1">The sequence shown here is derived from an EMBL/GenBank/DDBJ whole genome shotgun (WGS) entry which is preliminary data.</text>
</comment>
<dbReference type="EMBL" id="BARU01001978">
    <property type="protein sequence ID" value="GAH22839.1"/>
    <property type="molecule type" value="Genomic_DNA"/>
</dbReference>
<organism evidence="1">
    <name type="scientific">marine sediment metagenome</name>
    <dbReference type="NCBI Taxonomy" id="412755"/>
    <lineage>
        <taxon>unclassified sequences</taxon>
        <taxon>metagenomes</taxon>
        <taxon>ecological metagenomes</taxon>
    </lineage>
</organism>
<dbReference type="AlphaFoldDB" id="X1F0B1"/>
<accession>X1F0B1</accession>
<protein>
    <submittedName>
        <fullName evidence="1">Uncharacterized protein</fullName>
    </submittedName>
</protein>
<gene>
    <name evidence="1" type="ORF">S03H2_04873</name>
</gene>
<evidence type="ECO:0000313" key="1">
    <source>
        <dbReference type="EMBL" id="GAH22839.1"/>
    </source>
</evidence>
<proteinExistence type="predicted"/>